<name>A0A424YZ44_9BACT</name>
<dbReference type="InterPro" id="IPR008813">
    <property type="entry name" value="Plasmid_replication_RepL"/>
</dbReference>
<dbReference type="RefSeq" id="WP_066777413.1">
    <property type="nucleotide sequence ID" value="NZ_CBCSFE010000013.1"/>
</dbReference>
<evidence type="ECO:0000313" key="4">
    <source>
        <dbReference type="Proteomes" id="UP000093205"/>
    </source>
</evidence>
<dbReference type="Pfam" id="PF05732">
    <property type="entry name" value="RepL"/>
    <property type="match status" value="1"/>
</dbReference>
<dbReference type="STRING" id="1813019.A2J15_06730"/>
<sequence>MKFKNLMREILGKKRFELLQFLCQNCDENGFILIKISELEEQLKQSKPTIIATFKFLEEKKLFKRLKNGFYQLKLGEKSEA</sequence>
<protein>
    <submittedName>
        <fullName evidence="3">ArsR family transcriptional regulator</fullName>
    </submittedName>
</protein>
<evidence type="ECO:0000313" key="2">
    <source>
        <dbReference type="EMBL" id="AXP08898.1"/>
    </source>
</evidence>
<dbReference type="Proteomes" id="UP000093205">
    <property type="component" value="Chromosome"/>
</dbReference>
<organism evidence="3 5">
    <name type="scientific">Campylobacter hepaticus</name>
    <dbReference type="NCBI Taxonomy" id="1813019"/>
    <lineage>
        <taxon>Bacteria</taxon>
        <taxon>Pseudomonadati</taxon>
        <taxon>Campylobacterota</taxon>
        <taxon>Epsilonproteobacteria</taxon>
        <taxon>Campylobacterales</taxon>
        <taxon>Campylobacteraceae</taxon>
        <taxon>Campylobacter</taxon>
    </lineage>
</organism>
<accession>A0A424YZ44</accession>
<dbReference type="EMBL" id="QURW01000017">
    <property type="protein sequence ID" value="RQD86538.1"/>
    <property type="molecule type" value="Genomic_DNA"/>
</dbReference>
<dbReference type="OrthoDB" id="5358181at2"/>
<dbReference type="GeneID" id="44004706"/>
<evidence type="ECO:0000313" key="5">
    <source>
        <dbReference type="Proteomes" id="UP000286095"/>
    </source>
</evidence>
<dbReference type="GO" id="GO:0006260">
    <property type="term" value="P:DNA replication"/>
    <property type="evidence" value="ECO:0007669"/>
    <property type="project" value="InterPro"/>
</dbReference>
<evidence type="ECO:0000259" key="1">
    <source>
        <dbReference type="Pfam" id="PF05732"/>
    </source>
</evidence>
<reference evidence="4 5" key="1">
    <citation type="submission" date="2018-08" db="EMBL/GenBank/DDBJ databases">
        <title>Survival mechanisms of Campylobacter hepaticus identified by genomic analysis and comparative transcriptomic analysis of in vivo and in vitro derived bacteria.</title>
        <authorList>
            <person name="Van T.T.H."/>
            <person name="Moore R.J."/>
        </authorList>
    </citation>
    <scope>NUCLEOTIDE SEQUENCE [LARGE SCALE GENOMIC DNA]</scope>
    <source>
        <strain evidence="3 5">54L</strain>
        <strain evidence="2 4">HV10</strain>
    </source>
</reference>
<dbReference type="AlphaFoldDB" id="A0A424YZ44"/>
<feature type="domain" description="Plasmid replication protein RepL" evidence="1">
    <location>
        <begin position="9"/>
        <end position="73"/>
    </location>
</feature>
<dbReference type="Proteomes" id="UP000286095">
    <property type="component" value="Unassembled WGS sequence"/>
</dbReference>
<evidence type="ECO:0000313" key="3">
    <source>
        <dbReference type="EMBL" id="RQD86538.1"/>
    </source>
</evidence>
<dbReference type="EMBL" id="CP031611">
    <property type="protein sequence ID" value="AXP08898.1"/>
    <property type="molecule type" value="Genomic_DNA"/>
</dbReference>
<dbReference type="GO" id="GO:0006276">
    <property type="term" value="P:plasmid maintenance"/>
    <property type="evidence" value="ECO:0007669"/>
    <property type="project" value="InterPro"/>
</dbReference>
<keyword evidence="4" id="KW-1185">Reference proteome</keyword>
<proteinExistence type="predicted"/>
<dbReference type="KEGG" id="chw:A2J15_004150"/>
<gene>
    <name evidence="2" type="ORF">A2J15_004150</name>
    <name evidence="3" type="ORF">DZD40_06525</name>
</gene>